<sequence>MTFFSTLQRIAFFFVLPLTIAFLTPSLARTQDARYSQIAASPQLTNPAMTGLMNGQLRLTANFRDLYSSQLSNEGFKSYGAGLELRRKAGNGNFVGIGFQLQQDEAGTSDFQRNQGLVSFSYQQDLGRLAGRGTGHFLAGGASVGFGTRGLDINKLWFSNQYFVNDATREAYIDSNLPTGEGVSGSGNSLYLDVNAGLGWFANLGDRRGAYFGLAAYHLNSPDVSPITGNTDPLDQRYVVHGGGELPLGSGDMSLLPAARFMTQGPSYEALFGTNIRYTERNWREVALRAGLWAQMSNQLEDSPGLNAIIVSVGLETEKVQFAVSYDISAGEVGTITNSRGGWELGIIYTQPAKYRSRVICPKF</sequence>
<reference evidence="1 2" key="1">
    <citation type="submission" date="2019-08" db="EMBL/GenBank/DDBJ databases">
        <title>Lewinella sp. strain SSH13 Genome sequencing and assembly.</title>
        <authorList>
            <person name="Kim I."/>
        </authorList>
    </citation>
    <scope>NUCLEOTIDE SEQUENCE [LARGE SCALE GENOMIC DNA]</scope>
    <source>
        <strain evidence="1 2">SSH13</strain>
    </source>
</reference>
<dbReference type="Proteomes" id="UP000321907">
    <property type="component" value="Unassembled WGS sequence"/>
</dbReference>
<gene>
    <name evidence="1" type="ORF">FUA23_06155</name>
</gene>
<dbReference type="OrthoDB" id="1186563at2"/>
<name>A0A5C7FUT5_9BACT</name>
<dbReference type="InterPro" id="IPR019861">
    <property type="entry name" value="PorP/SprF_Bacteroidetes"/>
</dbReference>
<protein>
    <submittedName>
        <fullName evidence="1">Type IX secretion system membrane protein PorP/SprF</fullName>
    </submittedName>
</protein>
<dbReference type="NCBIfam" id="TIGR03519">
    <property type="entry name" value="T9SS_PorP_fam"/>
    <property type="match status" value="1"/>
</dbReference>
<dbReference type="AlphaFoldDB" id="A0A5C7FUT5"/>
<comment type="caution">
    <text evidence="1">The sequence shown here is derived from an EMBL/GenBank/DDBJ whole genome shotgun (WGS) entry which is preliminary data.</text>
</comment>
<keyword evidence="2" id="KW-1185">Reference proteome</keyword>
<evidence type="ECO:0000313" key="1">
    <source>
        <dbReference type="EMBL" id="TXF90370.1"/>
    </source>
</evidence>
<dbReference type="EMBL" id="VOXD01000007">
    <property type="protein sequence ID" value="TXF90370.1"/>
    <property type="molecule type" value="Genomic_DNA"/>
</dbReference>
<organism evidence="1 2">
    <name type="scientific">Neolewinella aurantiaca</name>
    <dbReference type="NCBI Taxonomy" id="2602767"/>
    <lineage>
        <taxon>Bacteria</taxon>
        <taxon>Pseudomonadati</taxon>
        <taxon>Bacteroidota</taxon>
        <taxon>Saprospiria</taxon>
        <taxon>Saprospirales</taxon>
        <taxon>Lewinellaceae</taxon>
        <taxon>Neolewinella</taxon>
    </lineage>
</organism>
<dbReference type="RefSeq" id="WP_147929852.1">
    <property type="nucleotide sequence ID" value="NZ_VOXD01000007.1"/>
</dbReference>
<dbReference type="Pfam" id="PF11751">
    <property type="entry name" value="PorP_SprF"/>
    <property type="match status" value="1"/>
</dbReference>
<evidence type="ECO:0000313" key="2">
    <source>
        <dbReference type="Proteomes" id="UP000321907"/>
    </source>
</evidence>
<proteinExistence type="predicted"/>
<accession>A0A5C7FUT5</accession>